<comment type="similarity">
    <text evidence="4">Belongs to the glycosyl hydrolase 18 family.</text>
</comment>
<evidence type="ECO:0000313" key="7">
    <source>
        <dbReference type="Proteomes" id="UP001201273"/>
    </source>
</evidence>
<accession>A0ABS8W959</accession>
<name>A0ABS8W959_9GAMM</name>
<protein>
    <recommendedName>
        <fullName evidence="5">GH18 domain-containing protein</fullName>
    </recommendedName>
</protein>
<reference evidence="6 7" key="1">
    <citation type="journal article" date="2022" name="Environ. Microbiol. Rep.">
        <title>Eco-phylogenetic analyses reveal divergent evolution of vitamin B12 metabolism in the marine bacterial family 'Psychromonadaceae'.</title>
        <authorList>
            <person name="Jin X."/>
            <person name="Yang Y."/>
            <person name="Cao H."/>
            <person name="Gao B."/>
            <person name="Zhao Z."/>
        </authorList>
    </citation>
    <scope>NUCLEOTIDE SEQUENCE [LARGE SCALE GENOMIC DNA]</scope>
    <source>
        <strain evidence="6 7">MKS20</strain>
    </source>
</reference>
<evidence type="ECO:0000256" key="4">
    <source>
        <dbReference type="RuleBase" id="RU004453"/>
    </source>
</evidence>
<proteinExistence type="inferred from homology"/>
<keyword evidence="2 3" id="KW-0326">Glycosidase</keyword>
<dbReference type="InterPro" id="IPR017853">
    <property type="entry name" value="GH"/>
</dbReference>
<dbReference type="InterPro" id="IPR001579">
    <property type="entry name" value="Glyco_hydro_18_chit_AS"/>
</dbReference>
<dbReference type="InterPro" id="IPR001223">
    <property type="entry name" value="Glyco_hydro18_cat"/>
</dbReference>
<feature type="domain" description="GH18" evidence="5">
    <location>
        <begin position="7"/>
        <end position="168"/>
    </location>
</feature>
<evidence type="ECO:0000256" key="1">
    <source>
        <dbReference type="ARBA" id="ARBA00022801"/>
    </source>
</evidence>
<evidence type="ECO:0000256" key="3">
    <source>
        <dbReference type="RuleBase" id="RU000489"/>
    </source>
</evidence>
<dbReference type="Gene3D" id="3.20.20.80">
    <property type="entry name" value="Glycosidases"/>
    <property type="match status" value="1"/>
</dbReference>
<gene>
    <name evidence="6" type="ORF">K6Y31_08675</name>
</gene>
<evidence type="ECO:0000313" key="6">
    <source>
        <dbReference type="EMBL" id="MCE2594887.1"/>
    </source>
</evidence>
<comment type="caution">
    <text evidence="6">The sequence shown here is derived from an EMBL/GenBank/DDBJ whole genome shotgun (WGS) entry which is preliminary data.</text>
</comment>
<organism evidence="6 7">
    <name type="scientific">Motilimonas cestriensis</name>
    <dbReference type="NCBI Taxonomy" id="2742685"/>
    <lineage>
        <taxon>Bacteria</taxon>
        <taxon>Pseudomonadati</taxon>
        <taxon>Pseudomonadota</taxon>
        <taxon>Gammaproteobacteria</taxon>
        <taxon>Alteromonadales</taxon>
        <taxon>Alteromonadales genera incertae sedis</taxon>
        <taxon>Motilimonas</taxon>
    </lineage>
</organism>
<dbReference type="Proteomes" id="UP001201273">
    <property type="component" value="Unassembled WGS sequence"/>
</dbReference>
<keyword evidence="7" id="KW-1185">Reference proteome</keyword>
<dbReference type="EMBL" id="JAIMJA010000007">
    <property type="protein sequence ID" value="MCE2594887.1"/>
    <property type="molecule type" value="Genomic_DNA"/>
</dbReference>
<keyword evidence="1 3" id="KW-0378">Hydrolase</keyword>
<dbReference type="PROSITE" id="PS01095">
    <property type="entry name" value="GH18_1"/>
    <property type="match status" value="1"/>
</dbReference>
<evidence type="ECO:0000259" key="5">
    <source>
        <dbReference type="Pfam" id="PF00704"/>
    </source>
</evidence>
<sequence>MAIQITYFPMWQTQLNWHKPAHSKLASVPDYISHIILSFVSPQLQFDGDLNAPISDIFFEGEAANLSTGETLKQLKACIEQAHGQKVLISVGGEIGGEFDDAQYDNIALLVASLGLDGIDIDYEPAGLMTATAAQIKRYQEIIIGFRAALDKQTAITQQHYMLSCAPTGVGLLGGQDVYQHLEITEPNLLRFDASHFSLLSENCNSVIRNLASLIAPDEQEQELALGEMGQSSTYRQAGHCHVGTVASAFDFPSTGKMAEVFLAKNEDSISAQRYPLIGHMLDLVIYQAYNMGTANVLARVLCYEAHRSVSEYLARFNQPGFAIAHGCHVGKEAWPQFAYTPKRLGYLYGYIAEFGRPQDGASFWSYSSPCQDDSDFVPEYDNQGERHFSQTSDVFLHAAKALGMLENPVEL</sequence>
<dbReference type="RefSeq" id="WP_233052397.1">
    <property type="nucleotide sequence ID" value="NZ_JAIMJA010000007.1"/>
</dbReference>
<dbReference type="SUPFAM" id="SSF51445">
    <property type="entry name" value="(Trans)glycosidases"/>
    <property type="match status" value="1"/>
</dbReference>
<evidence type="ECO:0000256" key="2">
    <source>
        <dbReference type="ARBA" id="ARBA00023295"/>
    </source>
</evidence>
<dbReference type="Pfam" id="PF00704">
    <property type="entry name" value="Glyco_hydro_18"/>
    <property type="match status" value="1"/>
</dbReference>